<dbReference type="Proteomes" id="UP000000442">
    <property type="component" value="Chromosome"/>
</dbReference>
<name>C0QCR5_DESAH</name>
<dbReference type="HOGENOM" id="CLU_069819_1_0_7"/>
<dbReference type="Pfam" id="PF10043">
    <property type="entry name" value="DUF2279"/>
    <property type="match status" value="1"/>
</dbReference>
<evidence type="ECO:0000313" key="2">
    <source>
        <dbReference type="Proteomes" id="UP000000442"/>
    </source>
</evidence>
<dbReference type="EMBL" id="CP001087">
    <property type="protein sequence ID" value="ACN15142.1"/>
    <property type="molecule type" value="Genomic_DNA"/>
</dbReference>
<evidence type="ECO:0008006" key="3">
    <source>
        <dbReference type="Google" id="ProtNLM"/>
    </source>
</evidence>
<sequence>MQYYDPPATQKTFLWVVLFILFVPPPDLSGFETNFSKEEKVIISNGLGLTAITTWGILNWDYFKNDPHRADEGWFEEDSKHGGADKLGHFYFSYTFAHLLSAFYENSGYNTRQGALLGSLSSFAMVSWMEIGDSFSSYGFSHEDCIMNLIGTTTAYFFYTRPELSEKIDFRIEYLPEFDQADFTTDYEHQRMIMAVKFNGFDFARNNRLKYLELHLGYYTRGYPDRKDRERSVYLGIGMNIPRLFKQFSMPRAAKLFNYVQMPWTYVKIDKDLNK</sequence>
<proteinExistence type="predicted"/>
<dbReference type="RefSeq" id="WP_015903920.1">
    <property type="nucleotide sequence ID" value="NC_012108.1"/>
</dbReference>
<keyword evidence="2" id="KW-1185">Reference proteome</keyword>
<dbReference type="OrthoDB" id="8903620at2"/>
<dbReference type="KEGG" id="dat:HRM2_20410"/>
<organism evidence="1 2">
    <name type="scientific">Desulforapulum autotrophicum (strain ATCC 43914 / DSM 3382 / VKM B-1955 / HRM2)</name>
    <name type="common">Desulfobacterium autotrophicum</name>
    <dbReference type="NCBI Taxonomy" id="177437"/>
    <lineage>
        <taxon>Bacteria</taxon>
        <taxon>Pseudomonadati</taxon>
        <taxon>Thermodesulfobacteriota</taxon>
        <taxon>Desulfobacteria</taxon>
        <taxon>Desulfobacterales</taxon>
        <taxon>Desulfobacteraceae</taxon>
        <taxon>Desulforapulum</taxon>
    </lineage>
</organism>
<reference evidence="1 2" key="1">
    <citation type="journal article" date="2009" name="Environ. Microbiol.">
        <title>Genome sequence of Desulfobacterium autotrophicum HRM2, a marine sulfate reducer oxidizing organic carbon completely to carbon dioxide.</title>
        <authorList>
            <person name="Strittmatter A.W."/>
            <person name="Liesegang H."/>
            <person name="Rabus R."/>
            <person name="Decker I."/>
            <person name="Amann J."/>
            <person name="Andres S."/>
            <person name="Henne A."/>
            <person name="Fricke W.F."/>
            <person name="Martinez-Arias R."/>
            <person name="Bartels D."/>
            <person name="Goesmann A."/>
            <person name="Krause L."/>
            <person name="Puehler A."/>
            <person name="Klenk H.P."/>
            <person name="Richter M."/>
            <person name="Schuler M."/>
            <person name="Gloeckner F.O."/>
            <person name="Meyerdierks A."/>
            <person name="Gottschalk G."/>
            <person name="Amann R."/>
        </authorList>
    </citation>
    <scope>NUCLEOTIDE SEQUENCE [LARGE SCALE GENOMIC DNA]</scope>
    <source>
        <strain evidence="2">ATCC 43914 / DSM 3382 / HRM2</strain>
    </source>
</reference>
<dbReference type="AlphaFoldDB" id="C0QCR5"/>
<dbReference type="eggNOG" id="ENOG5032NEA">
    <property type="taxonomic scope" value="Bacteria"/>
</dbReference>
<accession>C0QCR5</accession>
<dbReference type="InterPro" id="IPR018736">
    <property type="entry name" value="DUF2279_periplasmic_lipo"/>
</dbReference>
<gene>
    <name evidence="1" type="ordered locus">HRM2_20410</name>
</gene>
<protein>
    <recommendedName>
        <fullName evidence="3">DUF2279 domain-containing protein</fullName>
    </recommendedName>
</protein>
<evidence type="ECO:0000313" key="1">
    <source>
        <dbReference type="EMBL" id="ACN15142.1"/>
    </source>
</evidence>